<dbReference type="EMBL" id="WKFB01000712">
    <property type="protein sequence ID" value="KAF6718667.1"/>
    <property type="molecule type" value="Genomic_DNA"/>
</dbReference>
<sequence>MTRLRNLESSSRLSSSRVIINSALSDPSVQPLEKIHVDTQLWHFSVAEFLIENHIFPKKYFEPSGRFHLPQWSNVPGINILDHIYREDPNSSYHPYKMIVQPRLVEQSSVHQLLRNLGEQFYIPKEICRIIHVRVALLKSLQLEELNEDKRLWDFQEKLIPNVDKVLRRAGLLTED</sequence>
<reference evidence="1" key="1">
    <citation type="journal article" name="BMC Genomics">
        <title>Long-read sequencing and de novo genome assembly of marine medaka (Oryzias melastigma).</title>
        <authorList>
            <person name="Liang P."/>
            <person name="Saqib H.S.A."/>
            <person name="Ni X."/>
            <person name="Shen Y."/>
        </authorList>
    </citation>
    <scope>NUCLEOTIDE SEQUENCE</scope>
    <source>
        <strain evidence="1">Bigg-433</strain>
    </source>
</reference>
<evidence type="ECO:0000313" key="1">
    <source>
        <dbReference type="EMBL" id="KAF6718667.1"/>
    </source>
</evidence>
<dbReference type="Proteomes" id="UP000646548">
    <property type="component" value="Unassembled WGS sequence"/>
</dbReference>
<gene>
    <name evidence="1" type="ORF">FQA47_012426</name>
</gene>
<dbReference type="AlphaFoldDB" id="A0A834F591"/>
<organism evidence="1 2">
    <name type="scientific">Oryzias melastigma</name>
    <name type="common">Marine medaka</name>
    <dbReference type="NCBI Taxonomy" id="30732"/>
    <lineage>
        <taxon>Eukaryota</taxon>
        <taxon>Metazoa</taxon>
        <taxon>Chordata</taxon>
        <taxon>Craniata</taxon>
        <taxon>Vertebrata</taxon>
        <taxon>Euteleostomi</taxon>
        <taxon>Actinopterygii</taxon>
        <taxon>Neopterygii</taxon>
        <taxon>Teleostei</taxon>
        <taxon>Neoteleostei</taxon>
        <taxon>Acanthomorphata</taxon>
        <taxon>Ovalentaria</taxon>
        <taxon>Atherinomorphae</taxon>
        <taxon>Beloniformes</taxon>
        <taxon>Adrianichthyidae</taxon>
        <taxon>Oryziinae</taxon>
        <taxon>Oryzias</taxon>
    </lineage>
</organism>
<evidence type="ECO:0000313" key="2">
    <source>
        <dbReference type="Proteomes" id="UP000646548"/>
    </source>
</evidence>
<accession>A0A834F591</accession>
<name>A0A834F591_ORYME</name>
<protein>
    <submittedName>
        <fullName evidence="1">Uncharacterized protein</fullName>
    </submittedName>
</protein>
<proteinExistence type="predicted"/>
<comment type="caution">
    <text evidence="1">The sequence shown here is derived from an EMBL/GenBank/DDBJ whole genome shotgun (WGS) entry which is preliminary data.</text>
</comment>